<dbReference type="Proteomes" id="UP000078390">
    <property type="component" value="Unassembled WGS sequence"/>
</dbReference>
<dbReference type="InterPro" id="IPR007065">
    <property type="entry name" value="HPP"/>
</dbReference>
<reference evidence="3 4" key="1">
    <citation type="submission" date="2016-04" db="EMBL/GenBank/DDBJ databases">
        <title>Genome analysis of Thermosulfurimonas dismutans, the first thermophilic sulfur-disproportionating bacterium of the phylum Thermodesulfobacteria.</title>
        <authorList>
            <person name="Mardanov A.V."/>
            <person name="Beletsky A.V."/>
            <person name="Kadnikov V.V."/>
            <person name="Slobodkin A.I."/>
            <person name="Ravin N.V."/>
        </authorList>
    </citation>
    <scope>NUCLEOTIDE SEQUENCE [LARGE SCALE GENOMIC DNA]</scope>
    <source>
        <strain evidence="3 4">S95</strain>
    </source>
</reference>
<accession>A0A179D7A7</accession>
<organism evidence="3 4">
    <name type="scientific">Thermosulfurimonas dismutans</name>
    <dbReference type="NCBI Taxonomy" id="999894"/>
    <lineage>
        <taxon>Bacteria</taxon>
        <taxon>Pseudomonadati</taxon>
        <taxon>Thermodesulfobacteriota</taxon>
        <taxon>Thermodesulfobacteria</taxon>
        <taxon>Thermodesulfobacteriales</taxon>
        <taxon>Thermodesulfobacteriaceae</taxon>
        <taxon>Thermosulfurimonas</taxon>
    </lineage>
</organism>
<dbReference type="STRING" id="999894.TDIS_0006"/>
<dbReference type="PANTHER" id="PTHR33741:SF5">
    <property type="entry name" value="TRANSMEMBRANE PROTEIN DDB_G0269096-RELATED"/>
    <property type="match status" value="1"/>
</dbReference>
<dbReference type="InterPro" id="IPR058581">
    <property type="entry name" value="TM_HPP"/>
</dbReference>
<feature type="transmembrane region" description="Helical" evidence="1">
    <location>
        <begin position="31"/>
        <end position="56"/>
    </location>
</feature>
<feature type="transmembrane region" description="Helical" evidence="1">
    <location>
        <begin position="157"/>
        <end position="176"/>
    </location>
</feature>
<evidence type="ECO:0000256" key="1">
    <source>
        <dbReference type="SAM" id="Phobius"/>
    </source>
</evidence>
<dbReference type="OrthoDB" id="9811720at2"/>
<evidence type="ECO:0000259" key="2">
    <source>
        <dbReference type="Pfam" id="PF04982"/>
    </source>
</evidence>
<gene>
    <name evidence="3" type="ORF">TDIS_0006</name>
</gene>
<keyword evidence="1" id="KW-0472">Membrane</keyword>
<evidence type="ECO:0000313" key="3">
    <source>
        <dbReference type="EMBL" id="OAQ21488.1"/>
    </source>
</evidence>
<feature type="domain" description="HPP transmembrane region" evidence="2">
    <location>
        <begin position="28"/>
        <end position="176"/>
    </location>
</feature>
<feature type="transmembrane region" description="Helical" evidence="1">
    <location>
        <begin position="114"/>
        <end position="137"/>
    </location>
</feature>
<dbReference type="PATRIC" id="fig|999894.6.peg.6"/>
<proteinExistence type="predicted"/>
<keyword evidence="1 3" id="KW-0812">Transmembrane</keyword>
<name>A0A179D7A7_9BACT</name>
<feature type="transmembrane region" description="Helical" evidence="1">
    <location>
        <begin position="82"/>
        <end position="102"/>
    </location>
</feature>
<dbReference type="EMBL" id="LWLG01000001">
    <property type="protein sequence ID" value="OAQ21488.1"/>
    <property type="molecule type" value="Genomic_DNA"/>
</dbReference>
<dbReference type="AlphaFoldDB" id="A0A179D7A7"/>
<dbReference type="Pfam" id="PF04982">
    <property type="entry name" value="TM_HPP"/>
    <property type="match status" value="1"/>
</dbReference>
<protein>
    <submittedName>
        <fullName evidence="3">Putative transmembrane protein</fullName>
    </submittedName>
</protein>
<sequence length="227" mass="25477">MRDFLWEISKIFRLRFFYLVTRGHIKRLTAIYVLITSFLSLMILGGIAFFLSWPLIFPSLGPTAFLIFYAPARAMSWPRNCLLGHLTGMLCGFLIYFIFYCFSPEEAVQSEFGLTKTLFVSGAVGITALAMVLADILHPPAASTAMLSAGGYFKDPIEVLGFVLALVFIVMEGIVIHRLSGIIYPLWKGEKSEEQPFIRTKIGEVGEAPPSDDPYTNLAHRLVNRRE</sequence>
<keyword evidence="1" id="KW-1133">Transmembrane helix</keyword>
<keyword evidence="4" id="KW-1185">Reference proteome</keyword>
<dbReference type="RefSeq" id="WP_068668029.1">
    <property type="nucleotide sequence ID" value="NZ_LWLG01000001.1"/>
</dbReference>
<dbReference type="PANTHER" id="PTHR33741">
    <property type="entry name" value="TRANSMEMBRANE PROTEIN DDB_G0269096-RELATED"/>
    <property type="match status" value="1"/>
</dbReference>
<comment type="caution">
    <text evidence="3">The sequence shown here is derived from an EMBL/GenBank/DDBJ whole genome shotgun (WGS) entry which is preliminary data.</text>
</comment>
<evidence type="ECO:0000313" key="4">
    <source>
        <dbReference type="Proteomes" id="UP000078390"/>
    </source>
</evidence>